<dbReference type="AlphaFoldDB" id="A0ABD5ZKX4"/>
<keyword evidence="2" id="KW-1185">Reference proteome</keyword>
<accession>A0ABD5ZKX4</accession>
<protein>
    <submittedName>
        <fullName evidence="1">Uncharacterized protein</fullName>
    </submittedName>
</protein>
<name>A0ABD5ZKX4_9EURY</name>
<proteinExistence type="predicted"/>
<dbReference type="RefSeq" id="WP_276235163.1">
    <property type="nucleotide sequence ID" value="NZ_CP119802.1"/>
</dbReference>
<dbReference type="GeneID" id="79265828"/>
<dbReference type="EMBL" id="JBHTAP010000001">
    <property type="protein sequence ID" value="MFC7234164.1"/>
    <property type="molecule type" value="Genomic_DNA"/>
</dbReference>
<comment type="caution">
    <text evidence="1">The sequence shown here is derived from an EMBL/GenBank/DDBJ whole genome shotgun (WGS) entry which is preliminary data.</text>
</comment>
<organism evidence="1 2">
    <name type="scientific">Halosegnis marinus</name>
    <dbReference type="NCBI Taxonomy" id="3034023"/>
    <lineage>
        <taxon>Archaea</taxon>
        <taxon>Methanobacteriati</taxon>
        <taxon>Methanobacteriota</taxon>
        <taxon>Stenosarchaea group</taxon>
        <taxon>Halobacteria</taxon>
        <taxon>Halobacteriales</taxon>
        <taxon>Natronomonadaceae</taxon>
        <taxon>Halosegnis</taxon>
    </lineage>
</organism>
<gene>
    <name evidence="1" type="ORF">ACFQJ4_02415</name>
</gene>
<reference evidence="1 2" key="1">
    <citation type="journal article" date="2019" name="Int. J. Syst. Evol. Microbiol.">
        <title>The Global Catalogue of Microorganisms (GCM) 10K type strain sequencing project: providing services to taxonomists for standard genome sequencing and annotation.</title>
        <authorList>
            <consortium name="The Broad Institute Genomics Platform"/>
            <consortium name="The Broad Institute Genome Sequencing Center for Infectious Disease"/>
            <person name="Wu L."/>
            <person name="Ma J."/>
        </authorList>
    </citation>
    <scope>NUCLEOTIDE SEQUENCE [LARGE SCALE GENOMIC DNA]</scope>
    <source>
        <strain evidence="1 2">DT85</strain>
    </source>
</reference>
<evidence type="ECO:0000313" key="1">
    <source>
        <dbReference type="EMBL" id="MFC7234164.1"/>
    </source>
</evidence>
<dbReference type="Proteomes" id="UP001596398">
    <property type="component" value="Unassembled WGS sequence"/>
</dbReference>
<evidence type="ECO:0000313" key="2">
    <source>
        <dbReference type="Proteomes" id="UP001596398"/>
    </source>
</evidence>
<sequence length="245" mass="26028">MDDDGDADHGERAVHLLGTERWPAIADAYTMGAYGHLAGYEGFGRDMTAERSSVGDGLRHLFLAGVAARLAGDDARARNRALQGVLVATDHRERVAGVDAAACDEWVGHLRTLAGNAEKASDAYDRAAAGYESADPDDPAGATTRPLLQAGTDLLTQLSRPEDAAWDDIHGDGSTALARRVRFARARLGEYVAARVEAGHLHAPRGSTEYGNGSYECPECGSNDINHVAGTVLCLRCDARTERVS</sequence>